<protein>
    <submittedName>
        <fullName evidence="1">Uncharacterized protein</fullName>
    </submittedName>
</protein>
<proteinExistence type="predicted"/>
<accession>A0A0F9EVZ1</accession>
<comment type="caution">
    <text evidence="1">The sequence shown here is derived from an EMBL/GenBank/DDBJ whole genome shotgun (WGS) entry which is preliminary data.</text>
</comment>
<name>A0A0F9EVZ1_9ZZZZ</name>
<organism evidence="1">
    <name type="scientific">marine sediment metagenome</name>
    <dbReference type="NCBI Taxonomy" id="412755"/>
    <lineage>
        <taxon>unclassified sequences</taxon>
        <taxon>metagenomes</taxon>
        <taxon>ecological metagenomes</taxon>
    </lineage>
</organism>
<dbReference type="EMBL" id="LAZR01023502">
    <property type="protein sequence ID" value="KKL78298.1"/>
    <property type="molecule type" value="Genomic_DNA"/>
</dbReference>
<gene>
    <name evidence="1" type="ORF">LCGC14_2026250</name>
</gene>
<evidence type="ECO:0000313" key="1">
    <source>
        <dbReference type="EMBL" id="KKL78298.1"/>
    </source>
</evidence>
<reference evidence="1" key="1">
    <citation type="journal article" date="2015" name="Nature">
        <title>Complex archaea that bridge the gap between prokaryotes and eukaryotes.</title>
        <authorList>
            <person name="Spang A."/>
            <person name="Saw J.H."/>
            <person name="Jorgensen S.L."/>
            <person name="Zaremba-Niedzwiedzka K."/>
            <person name="Martijn J."/>
            <person name="Lind A.E."/>
            <person name="van Eijk R."/>
            <person name="Schleper C."/>
            <person name="Guy L."/>
            <person name="Ettema T.J."/>
        </authorList>
    </citation>
    <scope>NUCLEOTIDE SEQUENCE</scope>
</reference>
<dbReference type="AlphaFoldDB" id="A0A0F9EVZ1"/>
<sequence>MPKLSKEDNAILKDLLEDIKTDMISQQNALGIRASGASADSLQVSDSSKGPTLTGAHYWAFLFDDTGRGPGGFPPIDLIKDWIFDKGLSISGTIEQAAFLIGRKIADEGTGIYQGKPGVKIQEIITEHLIAASGRIARRKVRKILEPFRKNKTL</sequence>